<evidence type="ECO:0000256" key="3">
    <source>
        <dbReference type="ARBA" id="ARBA00022741"/>
    </source>
</evidence>
<dbReference type="OrthoDB" id="9807403at2"/>
<dbReference type="NCBIfam" id="TIGR02432">
    <property type="entry name" value="lysidine_TilS_N"/>
    <property type="match status" value="1"/>
</dbReference>
<comment type="caution">
    <text evidence="8">The sequence shown here is derived from an EMBL/GenBank/DDBJ whole genome shotgun (WGS) entry which is preliminary data.</text>
</comment>
<dbReference type="EMBL" id="PXOH01000016">
    <property type="protein sequence ID" value="PSF35989.1"/>
    <property type="molecule type" value="Genomic_DNA"/>
</dbReference>
<evidence type="ECO:0000313" key="9">
    <source>
        <dbReference type="Proteomes" id="UP000239001"/>
    </source>
</evidence>
<dbReference type="HAMAP" id="MF_01161">
    <property type="entry name" value="tRNA_Ile_lys_synt"/>
    <property type="match status" value="1"/>
</dbReference>
<reference evidence="8 9" key="1">
    <citation type="submission" date="2018-03" db="EMBL/GenBank/DDBJ databases">
        <title>The ancient ancestry and fast evolution of plastids.</title>
        <authorList>
            <person name="Moore K.R."/>
            <person name="Magnabosco C."/>
            <person name="Momper L."/>
            <person name="Gold D.A."/>
            <person name="Bosak T."/>
            <person name="Fournier G.P."/>
        </authorList>
    </citation>
    <scope>NUCLEOTIDE SEQUENCE [LARGE SCALE GENOMIC DNA]</scope>
    <source>
        <strain evidence="8 9">CCALA 016</strain>
    </source>
</reference>
<keyword evidence="6" id="KW-0963">Cytoplasm</keyword>
<dbReference type="InterPro" id="IPR014729">
    <property type="entry name" value="Rossmann-like_a/b/a_fold"/>
</dbReference>
<name>A0A2T1LVV3_9CHRO</name>
<dbReference type="PANTHER" id="PTHR43033:SF1">
    <property type="entry name" value="TRNA(ILE)-LYSIDINE SYNTHASE-RELATED"/>
    <property type="match status" value="1"/>
</dbReference>
<dbReference type="Pfam" id="PF01171">
    <property type="entry name" value="ATP_bind_3"/>
    <property type="match status" value="1"/>
</dbReference>
<evidence type="ECO:0000259" key="7">
    <source>
        <dbReference type="Pfam" id="PF01171"/>
    </source>
</evidence>
<comment type="domain">
    <text evidence="6">The N-terminal region contains the highly conserved SGGXDS motif, predicted to be a P-loop motif involved in ATP binding.</text>
</comment>
<dbReference type="InterPro" id="IPR012795">
    <property type="entry name" value="tRNA_Ile_lys_synt_N"/>
</dbReference>
<dbReference type="InterPro" id="IPR012094">
    <property type="entry name" value="tRNA_Ile_lys_synt"/>
</dbReference>
<dbReference type="GO" id="GO:0032267">
    <property type="term" value="F:tRNA(Ile)-lysidine synthase activity"/>
    <property type="evidence" value="ECO:0007669"/>
    <property type="project" value="UniProtKB-EC"/>
</dbReference>
<evidence type="ECO:0000256" key="2">
    <source>
        <dbReference type="ARBA" id="ARBA00022694"/>
    </source>
</evidence>
<gene>
    <name evidence="6 8" type="primary">tilS</name>
    <name evidence="8" type="ORF">C7H19_14690</name>
</gene>
<dbReference type="EC" id="6.3.4.19" evidence="6"/>
<dbReference type="Gene3D" id="3.40.50.620">
    <property type="entry name" value="HUPs"/>
    <property type="match status" value="1"/>
</dbReference>
<comment type="function">
    <text evidence="6">Ligates lysine onto the cytidine present at position 34 of the AUA codon-specific tRNA(Ile) that contains the anticodon CAU, in an ATP-dependent manner. Cytidine is converted to lysidine, thus changing the amino acid specificity of the tRNA from methionine to isoleucine.</text>
</comment>
<organism evidence="8 9">
    <name type="scientific">Aphanothece hegewaldii CCALA 016</name>
    <dbReference type="NCBI Taxonomy" id="2107694"/>
    <lineage>
        <taxon>Bacteria</taxon>
        <taxon>Bacillati</taxon>
        <taxon>Cyanobacteriota</taxon>
        <taxon>Cyanophyceae</taxon>
        <taxon>Oscillatoriophycideae</taxon>
        <taxon>Chroococcales</taxon>
        <taxon>Aphanothecaceae</taxon>
        <taxon>Aphanothece</taxon>
    </lineage>
</organism>
<keyword evidence="3 6" id="KW-0547">Nucleotide-binding</keyword>
<sequence length="322" mass="36848">MWTNLHARLHTTLRQTKLITKTDKILIAVSGGQDSICLLKLLVDLQPKYNFKIAVGHCNHQWSTDLGIADFVGKIAQNWEIPFYLKIANNLKETEAAARKWRYEALQEIAQEQDFNIITTGHTKSDRAETLFYNLIRGAGVEGLSALNAKRELSPTVSLVRPLLNVSRTETEEFCQQLQLPVWDDQANHNLKYARNRIRTEVLPYLKTHFNPQVETTLAQTAEILQAESDFLETLTQNLASEIIELEQKRLNRIKLKNIHVALKRRIVKLFLEKNMLKSPNFSQIEAIINLIEAPQKSRTSSLPKNTQATVEGDWIILKTSD</sequence>
<evidence type="ECO:0000313" key="8">
    <source>
        <dbReference type="EMBL" id="PSF35989.1"/>
    </source>
</evidence>
<reference evidence="8 9" key="2">
    <citation type="submission" date="2018-03" db="EMBL/GenBank/DDBJ databases">
        <authorList>
            <person name="Keele B.F."/>
        </authorList>
    </citation>
    <scope>NUCLEOTIDE SEQUENCE [LARGE SCALE GENOMIC DNA]</scope>
    <source>
        <strain evidence="8 9">CCALA 016</strain>
    </source>
</reference>
<dbReference type="GO" id="GO:0006400">
    <property type="term" value="P:tRNA modification"/>
    <property type="evidence" value="ECO:0007669"/>
    <property type="project" value="UniProtKB-UniRule"/>
</dbReference>
<evidence type="ECO:0000256" key="4">
    <source>
        <dbReference type="ARBA" id="ARBA00022840"/>
    </source>
</evidence>
<protein>
    <recommendedName>
        <fullName evidence="6">tRNA(Ile)-lysidine synthase</fullName>
        <ecNumber evidence="6">6.3.4.19</ecNumber>
    </recommendedName>
    <alternativeName>
        <fullName evidence="6">tRNA(Ile)-2-lysyl-cytidine synthase</fullName>
    </alternativeName>
    <alternativeName>
        <fullName evidence="6">tRNA(Ile)-lysidine synthetase</fullName>
    </alternativeName>
</protein>
<dbReference type="GO" id="GO:0005524">
    <property type="term" value="F:ATP binding"/>
    <property type="evidence" value="ECO:0007669"/>
    <property type="project" value="UniProtKB-UniRule"/>
</dbReference>
<proteinExistence type="inferred from homology"/>
<dbReference type="GO" id="GO:0005737">
    <property type="term" value="C:cytoplasm"/>
    <property type="evidence" value="ECO:0007669"/>
    <property type="project" value="UniProtKB-SubCell"/>
</dbReference>
<dbReference type="SUPFAM" id="SSF82829">
    <property type="entry name" value="MesJ substrate recognition domain-like"/>
    <property type="match status" value="1"/>
</dbReference>
<comment type="similarity">
    <text evidence="6">Belongs to the tRNA(Ile)-lysidine synthase family.</text>
</comment>
<evidence type="ECO:0000256" key="6">
    <source>
        <dbReference type="HAMAP-Rule" id="MF_01161"/>
    </source>
</evidence>
<dbReference type="SUPFAM" id="SSF52402">
    <property type="entry name" value="Adenine nucleotide alpha hydrolases-like"/>
    <property type="match status" value="1"/>
</dbReference>
<evidence type="ECO:0000256" key="1">
    <source>
        <dbReference type="ARBA" id="ARBA00022598"/>
    </source>
</evidence>
<dbReference type="RefSeq" id="WP_106457636.1">
    <property type="nucleotide sequence ID" value="NZ_PXOH01000016.1"/>
</dbReference>
<keyword evidence="1 6" id="KW-0436">Ligase</keyword>
<dbReference type="AlphaFoldDB" id="A0A2T1LVV3"/>
<feature type="binding site" evidence="6">
    <location>
        <begin position="30"/>
        <end position="35"/>
    </location>
    <ligand>
        <name>ATP</name>
        <dbReference type="ChEBI" id="CHEBI:30616"/>
    </ligand>
</feature>
<feature type="domain" description="tRNA(Ile)-lysidine/2-thiocytidine synthase N-terminal" evidence="7">
    <location>
        <begin position="24"/>
        <end position="200"/>
    </location>
</feature>
<evidence type="ECO:0000256" key="5">
    <source>
        <dbReference type="ARBA" id="ARBA00048539"/>
    </source>
</evidence>
<dbReference type="Gene3D" id="1.20.59.20">
    <property type="match status" value="1"/>
</dbReference>
<dbReference type="CDD" id="cd01992">
    <property type="entry name" value="TilS_N"/>
    <property type="match status" value="1"/>
</dbReference>
<comment type="catalytic activity">
    <reaction evidence="5 6">
        <text>cytidine(34) in tRNA(Ile2) + L-lysine + ATP = lysidine(34) in tRNA(Ile2) + AMP + diphosphate + H(+)</text>
        <dbReference type="Rhea" id="RHEA:43744"/>
        <dbReference type="Rhea" id="RHEA-COMP:10625"/>
        <dbReference type="Rhea" id="RHEA-COMP:10670"/>
        <dbReference type="ChEBI" id="CHEBI:15378"/>
        <dbReference type="ChEBI" id="CHEBI:30616"/>
        <dbReference type="ChEBI" id="CHEBI:32551"/>
        <dbReference type="ChEBI" id="CHEBI:33019"/>
        <dbReference type="ChEBI" id="CHEBI:82748"/>
        <dbReference type="ChEBI" id="CHEBI:83665"/>
        <dbReference type="ChEBI" id="CHEBI:456215"/>
        <dbReference type="EC" id="6.3.4.19"/>
    </reaction>
</comment>
<dbReference type="InterPro" id="IPR011063">
    <property type="entry name" value="TilS/TtcA_N"/>
</dbReference>
<keyword evidence="4 6" id="KW-0067">ATP-binding</keyword>
<keyword evidence="9" id="KW-1185">Reference proteome</keyword>
<dbReference type="PANTHER" id="PTHR43033">
    <property type="entry name" value="TRNA(ILE)-LYSIDINE SYNTHASE-RELATED"/>
    <property type="match status" value="1"/>
</dbReference>
<comment type="subcellular location">
    <subcellularLocation>
        <location evidence="6">Cytoplasm</location>
    </subcellularLocation>
</comment>
<accession>A0A2T1LVV3</accession>
<keyword evidence="2 6" id="KW-0819">tRNA processing</keyword>
<dbReference type="Proteomes" id="UP000239001">
    <property type="component" value="Unassembled WGS sequence"/>
</dbReference>